<keyword evidence="1" id="KW-1133">Transmembrane helix</keyword>
<accession>A0A6M0H3H1</accession>
<sequence length="70" mass="7893">MKNNKDNDHSNYLVIGMIIGLLVGVIFSIIMRDNIFFAISGTGFGISFGLLIADIIWCIKNQQNKYNKIK</sequence>
<evidence type="ECO:0000313" key="2">
    <source>
        <dbReference type="EMBL" id="NEU05265.1"/>
    </source>
</evidence>
<name>A0A6M0H3H1_9CLOT</name>
<organism evidence="2 3">
    <name type="scientific">Clostridium senegalense</name>
    <dbReference type="NCBI Taxonomy" id="1465809"/>
    <lineage>
        <taxon>Bacteria</taxon>
        <taxon>Bacillati</taxon>
        <taxon>Bacillota</taxon>
        <taxon>Clostridia</taxon>
        <taxon>Eubacteriales</taxon>
        <taxon>Clostridiaceae</taxon>
        <taxon>Clostridium</taxon>
    </lineage>
</organism>
<evidence type="ECO:0000256" key="1">
    <source>
        <dbReference type="SAM" id="Phobius"/>
    </source>
</evidence>
<evidence type="ECO:0000313" key="3">
    <source>
        <dbReference type="Proteomes" id="UP000481872"/>
    </source>
</evidence>
<dbReference type="AlphaFoldDB" id="A0A6M0H3H1"/>
<keyword evidence="1" id="KW-0812">Transmembrane</keyword>
<dbReference type="EMBL" id="JAAGPU010000018">
    <property type="protein sequence ID" value="NEU05265.1"/>
    <property type="molecule type" value="Genomic_DNA"/>
</dbReference>
<feature type="transmembrane region" description="Helical" evidence="1">
    <location>
        <begin position="12"/>
        <end position="30"/>
    </location>
</feature>
<reference evidence="2 3" key="1">
    <citation type="submission" date="2020-02" db="EMBL/GenBank/DDBJ databases">
        <title>Genome assembly of a novel Clostridium senegalense strain.</title>
        <authorList>
            <person name="Gupta T.B."/>
            <person name="Jauregui R."/>
            <person name="Maclean P."/>
            <person name="Nawarathana A."/>
            <person name="Brightwell G."/>
        </authorList>
    </citation>
    <scope>NUCLEOTIDE SEQUENCE [LARGE SCALE GENOMIC DNA]</scope>
    <source>
        <strain evidence="2 3">AGRFS4</strain>
    </source>
</reference>
<protein>
    <submittedName>
        <fullName evidence="2">Uncharacterized protein</fullName>
    </submittedName>
</protein>
<dbReference type="Proteomes" id="UP000481872">
    <property type="component" value="Unassembled WGS sequence"/>
</dbReference>
<feature type="transmembrane region" description="Helical" evidence="1">
    <location>
        <begin position="36"/>
        <end position="59"/>
    </location>
</feature>
<dbReference type="RefSeq" id="WP_061994608.1">
    <property type="nucleotide sequence ID" value="NZ_JAAGPU010000018.1"/>
</dbReference>
<keyword evidence="3" id="KW-1185">Reference proteome</keyword>
<gene>
    <name evidence="2" type="ORF">G3M99_10450</name>
</gene>
<comment type="caution">
    <text evidence="2">The sequence shown here is derived from an EMBL/GenBank/DDBJ whole genome shotgun (WGS) entry which is preliminary data.</text>
</comment>
<keyword evidence="1" id="KW-0472">Membrane</keyword>
<proteinExistence type="predicted"/>